<protein>
    <submittedName>
        <fullName evidence="1">Uncharacterized protein</fullName>
    </submittedName>
</protein>
<sequence>MGRFKYNENPYHTKIKIMAKDSSGKKFNRIPEHKRKVDGKTITVKEHIRSNRKDSKGK</sequence>
<dbReference type="Proteomes" id="UP000182114">
    <property type="component" value="Unassembled WGS sequence"/>
</dbReference>
<organism evidence="1 2">
    <name type="scientific">Cellulophaga baltica</name>
    <dbReference type="NCBI Taxonomy" id="76594"/>
    <lineage>
        <taxon>Bacteria</taxon>
        <taxon>Pseudomonadati</taxon>
        <taxon>Bacteroidota</taxon>
        <taxon>Flavobacteriia</taxon>
        <taxon>Flavobacteriales</taxon>
        <taxon>Flavobacteriaceae</taxon>
        <taxon>Cellulophaga</taxon>
    </lineage>
</organism>
<dbReference type="EMBL" id="FNBD01000002">
    <property type="protein sequence ID" value="SDE61013.1"/>
    <property type="molecule type" value="Genomic_DNA"/>
</dbReference>
<proteinExistence type="predicted"/>
<accession>A0A1G7EBJ5</accession>
<gene>
    <name evidence="1" type="ORF">SAMN04487992_102220</name>
</gene>
<dbReference type="AlphaFoldDB" id="A0A1G7EBJ5"/>
<evidence type="ECO:0000313" key="2">
    <source>
        <dbReference type="Proteomes" id="UP000182114"/>
    </source>
</evidence>
<name>A0A1G7EBJ5_9FLAO</name>
<reference evidence="2" key="1">
    <citation type="submission" date="2016-10" db="EMBL/GenBank/DDBJ databases">
        <authorList>
            <person name="Varghese N."/>
            <person name="Submissions S."/>
        </authorList>
    </citation>
    <scope>NUCLEOTIDE SEQUENCE [LARGE SCALE GENOMIC DNA]</scope>
    <source>
        <strain evidence="2">DSM 24729</strain>
    </source>
</reference>
<evidence type="ECO:0000313" key="1">
    <source>
        <dbReference type="EMBL" id="SDE61013.1"/>
    </source>
</evidence>
<keyword evidence="2" id="KW-1185">Reference proteome</keyword>